<dbReference type="PANTHER" id="PTHR34875">
    <property type="entry name" value="UPF0237 PROTEIN MJ1558"/>
    <property type="match status" value="1"/>
</dbReference>
<dbReference type="SUPFAM" id="SSF55021">
    <property type="entry name" value="ACT-like"/>
    <property type="match status" value="2"/>
</dbReference>
<dbReference type="PIRSF" id="PIRSF028103">
    <property type="entry name" value="GcvR"/>
    <property type="match status" value="1"/>
</dbReference>
<feature type="domain" description="ACT" evidence="1">
    <location>
        <begin position="91"/>
        <end position="170"/>
    </location>
</feature>
<dbReference type="InterPro" id="IPR050990">
    <property type="entry name" value="UPF0237/GcvR_regulator"/>
</dbReference>
<sequence>MNKELILTVLADDRPGLVGLLSAKIADHGASWIDSSLSRLGGHFAGILRVSVAPDKERDLIEDIASLTDQGLTITFHDASAGDGIEGTPAVVSLIGQEQPGMISRVSAVFAELGVNIETLESIVEPGSMSGELLFKATAEVVLPDSVTPEALSQALEAIAGDLMIEISIAPTQ</sequence>
<proteinExistence type="predicted"/>
<dbReference type="PANTHER" id="PTHR34875:SF6">
    <property type="entry name" value="UPF0237 PROTEIN MJ1558"/>
    <property type="match status" value="1"/>
</dbReference>
<gene>
    <name evidence="2" type="ORF">A3843_07745</name>
</gene>
<evidence type="ECO:0000259" key="1">
    <source>
        <dbReference type="PROSITE" id="PS51671"/>
    </source>
</evidence>
<evidence type="ECO:0000313" key="3">
    <source>
        <dbReference type="Proteomes" id="UP000185783"/>
    </source>
</evidence>
<accession>A0A1U7JHY1</accession>
<dbReference type="Pfam" id="PF13740">
    <property type="entry name" value="ACT_6"/>
    <property type="match status" value="1"/>
</dbReference>
<organism evidence="2 3">
    <name type="scientific">Pseudovibrio exalbescens</name>
    <dbReference type="NCBI Taxonomy" id="197461"/>
    <lineage>
        <taxon>Bacteria</taxon>
        <taxon>Pseudomonadati</taxon>
        <taxon>Pseudomonadota</taxon>
        <taxon>Alphaproteobacteria</taxon>
        <taxon>Hyphomicrobiales</taxon>
        <taxon>Stappiaceae</taxon>
        <taxon>Pseudovibrio</taxon>
    </lineage>
</organism>
<dbReference type="RefSeq" id="WP_028480704.1">
    <property type="nucleotide sequence ID" value="NZ_LVVZ01000014.1"/>
</dbReference>
<name>A0A1U7JHY1_9HYPH</name>
<dbReference type="InterPro" id="IPR045865">
    <property type="entry name" value="ACT-like_dom_sf"/>
</dbReference>
<dbReference type="Proteomes" id="UP000185783">
    <property type="component" value="Unassembled WGS sequence"/>
</dbReference>
<reference evidence="2 3" key="1">
    <citation type="submission" date="2016-03" db="EMBL/GenBank/DDBJ databases">
        <title>Genome sequence of Nesiotobacter sp. nov., a moderately halophilic alphaproteobacterium isolated from the Yellow Sea, China.</title>
        <authorList>
            <person name="Zhang G."/>
            <person name="Zhang R."/>
        </authorList>
    </citation>
    <scope>NUCLEOTIDE SEQUENCE [LARGE SCALE GENOMIC DNA]</scope>
    <source>
        <strain evidence="2 3">WB1-6</strain>
    </source>
</reference>
<dbReference type="OrthoDB" id="12860at2"/>
<keyword evidence="3" id="KW-1185">Reference proteome</keyword>
<dbReference type="InterPro" id="IPR002912">
    <property type="entry name" value="ACT_dom"/>
</dbReference>
<dbReference type="Pfam" id="PF01842">
    <property type="entry name" value="ACT"/>
    <property type="match status" value="1"/>
</dbReference>
<dbReference type="Gene3D" id="3.30.70.260">
    <property type="match status" value="2"/>
</dbReference>
<comment type="caution">
    <text evidence="2">The sequence shown here is derived from an EMBL/GenBank/DDBJ whole genome shotgun (WGS) entry which is preliminary data.</text>
</comment>
<dbReference type="InterPro" id="IPR016867">
    <property type="entry name" value="GcvR"/>
</dbReference>
<dbReference type="STRING" id="197461.A3843_07745"/>
<dbReference type="PROSITE" id="PS51671">
    <property type="entry name" value="ACT"/>
    <property type="match status" value="1"/>
</dbReference>
<dbReference type="GO" id="GO:0006355">
    <property type="term" value="P:regulation of DNA-templated transcription"/>
    <property type="evidence" value="ECO:0007669"/>
    <property type="project" value="InterPro"/>
</dbReference>
<dbReference type="AlphaFoldDB" id="A0A1U7JHY1"/>
<evidence type="ECO:0000313" key="2">
    <source>
        <dbReference type="EMBL" id="OKL44292.1"/>
    </source>
</evidence>
<dbReference type="EMBL" id="LVVZ01000014">
    <property type="protein sequence ID" value="OKL44292.1"/>
    <property type="molecule type" value="Genomic_DNA"/>
</dbReference>
<protein>
    <submittedName>
        <fullName evidence="2">Glycine cleavage repressor GcvR</fullName>
    </submittedName>
</protein>
<dbReference type="CDD" id="cd04869">
    <property type="entry name" value="ACT_GcvR_2"/>
    <property type="match status" value="1"/>
</dbReference>